<dbReference type="Proteomes" id="UP000614996">
    <property type="component" value="Unassembled WGS sequence"/>
</dbReference>
<dbReference type="AlphaFoldDB" id="A0A8J4ELG7"/>
<name>A0A8J4ELG7_9ACTN</name>
<gene>
    <name evidence="2" type="ORF">NUM_34040</name>
</gene>
<dbReference type="EMBL" id="BOPO01000055">
    <property type="protein sequence ID" value="GIL28150.1"/>
    <property type="molecule type" value="Genomic_DNA"/>
</dbReference>
<organism evidence="2 3">
    <name type="scientific">Actinocatenispora comari</name>
    <dbReference type="NCBI Taxonomy" id="2807577"/>
    <lineage>
        <taxon>Bacteria</taxon>
        <taxon>Bacillati</taxon>
        <taxon>Actinomycetota</taxon>
        <taxon>Actinomycetes</taxon>
        <taxon>Micromonosporales</taxon>
        <taxon>Micromonosporaceae</taxon>
        <taxon>Actinocatenispora</taxon>
    </lineage>
</organism>
<evidence type="ECO:0000256" key="1">
    <source>
        <dbReference type="SAM" id="MobiDB-lite"/>
    </source>
</evidence>
<comment type="caution">
    <text evidence="2">The sequence shown here is derived from an EMBL/GenBank/DDBJ whole genome shotgun (WGS) entry which is preliminary data.</text>
</comment>
<accession>A0A8J4ELG7</accession>
<reference evidence="3" key="1">
    <citation type="journal article" date="2021" name="Int. J. Syst. Evol. Microbiol.">
        <title>Actinocatenispora comari sp. nov., an endophytic actinomycete isolated from aerial parts of Comarum salesowianum.</title>
        <authorList>
            <person name="Oyunbileg N."/>
            <person name="Iizaka Y."/>
            <person name="Hamada M."/>
            <person name="Davaapurev B.O."/>
            <person name="Fukumoto A."/>
            <person name="Tsetseg B."/>
            <person name="Kato F."/>
            <person name="Tamura T."/>
            <person name="Batkhuu J."/>
            <person name="Anzai Y."/>
        </authorList>
    </citation>
    <scope>NUCLEOTIDE SEQUENCE [LARGE SCALE GENOMIC DNA]</scope>
    <source>
        <strain evidence="3">NUM-2625</strain>
    </source>
</reference>
<protein>
    <submittedName>
        <fullName evidence="2">Uncharacterized protein</fullName>
    </submittedName>
</protein>
<sequence>MGTDSWRSVDGEWVVQRLPGWIRDGRAGADFYQVKRLGRLVAELDRFEAVAEYVAIDRLVADPARSTAIPGQRGDPYDPSRLGPR</sequence>
<evidence type="ECO:0000313" key="3">
    <source>
        <dbReference type="Proteomes" id="UP000614996"/>
    </source>
</evidence>
<dbReference type="RefSeq" id="WP_207125864.1">
    <property type="nucleotide sequence ID" value="NZ_BOPO01000055.1"/>
</dbReference>
<keyword evidence="3" id="KW-1185">Reference proteome</keyword>
<proteinExistence type="predicted"/>
<evidence type="ECO:0000313" key="2">
    <source>
        <dbReference type="EMBL" id="GIL28150.1"/>
    </source>
</evidence>
<feature type="region of interest" description="Disordered" evidence="1">
    <location>
        <begin position="65"/>
        <end position="85"/>
    </location>
</feature>